<comment type="caution">
    <text evidence="3">The sequence shown here is derived from an EMBL/GenBank/DDBJ whole genome shotgun (WGS) entry which is preliminary data.</text>
</comment>
<keyword evidence="1" id="KW-0732">Signal</keyword>
<evidence type="ECO:0000313" key="4">
    <source>
        <dbReference type="Proteomes" id="UP001155182"/>
    </source>
</evidence>
<name>A0A9X2F4M7_9SPHI</name>
<dbReference type="InterPro" id="IPR027823">
    <property type="entry name" value="DUF4468"/>
</dbReference>
<keyword evidence="4" id="KW-1185">Reference proteome</keyword>
<proteinExistence type="predicted"/>
<dbReference type="EMBL" id="JAMWYS010000053">
    <property type="protein sequence ID" value="MCO4294124.1"/>
    <property type="molecule type" value="Genomic_DNA"/>
</dbReference>
<dbReference type="RefSeq" id="WP_252589062.1">
    <property type="nucleotide sequence ID" value="NZ_JAMWYS010000053.1"/>
</dbReference>
<accession>A0A9X2F4M7</accession>
<dbReference type="Gene3D" id="3.30.530.80">
    <property type="match status" value="1"/>
</dbReference>
<evidence type="ECO:0000313" key="3">
    <source>
        <dbReference type="EMBL" id="MCO4294124.1"/>
    </source>
</evidence>
<dbReference type="Proteomes" id="UP001155182">
    <property type="component" value="Unassembled WGS sequence"/>
</dbReference>
<organism evidence="3 4">
    <name type="scientific">Solitalea agri</name>
    <dbReference type="NCBI Taxonomy" id="2953739"/>
    <lineage>
        <taxon>Bacteria</taxon>
        <taxon>Pseudomonadati</taxon>
        <taxon>Bacteroidota</taxon>
        <taxon>Sphingobacteriia</taxon>
        <taxon>Sphingobacteriales</taxon>
        <taxon>Sphingobacteriaceae</taxon>
        <taxon>Solitalea</taxon>
    </lineage>
</organism>
<dbReference type="AlphaFoldDB" id="A0A9X2F4M7"/>
<reference evidence="3" key="1">
    <citation type="submission" date="2022-06" db="EMBL/GenBank/DDBJ databases">
        <title>Solitalea sp. MAHUQ-68 isolated from rhizospheric soil.</title>
        <authorList>
            <person name="Huq M.A."/>
        </authorList>
    </citation>
    <scope>NUCLEOTIDE SEQUENCE</scope>
    <source>
        <strain evidence="3">MAHUQ-68</strain>
    </source>
</reference>
<protein>
    <submittedName>
        <fullName evidence="3">DUF4468 domain-containing protein</fullName>
    </submittedName>
</protein>
<feature type="signal peptide" evidence="1">
    <location>
        <begin position="1"/>
        <end position="24"/>
    </location>
</feature>
<feature type="domain" description="DUF4468" evidence="2">
    <location>
        <begin position="38"/>
        <end position="122"/>
    </location>
</feature>
<evidence type="ECO:0000259" key="2">
    <source>
        <dbReference type="Pfam" id="PF14730"/>
    </source>
</evidence>
<dbReference type="Pfam" id="PF14730">
    <property type="entry name" value="DUF4468"/>
    <property type="match status" value="1"/>
</dbReference>
<sequence length="195" mass="22929">MKTRLLFSLLLCSFYFISSPKAHSQQLELPMQHQKVVYSDTVFVNGVSKDTLFARAKHWILKTFPAQNKTFSETNRTDSLIEAKGFLEFSQMDLYNLNTVIIEYKIHIDLYENAYAYKIDRFGGKLYEKSQYTSNSAAMINIEEDYSNYLKNKRSTDYTRRVKQFYKLINQQLDSFNAVMEPTSDESYQRGPHLE</sequence>
<evidence type="ECO:0000256" key="1">
    <source>
        <dbReference type="SAM" id="SignalP"/>
    </source>
</evidence>
<gene>
    <name evidence="3" type="ORF">NF867_14770</name>
</gene>
<feature type="chain" id="PRO_5040771734" evidence="1">
    <location>
        <begin position="25"/>
        <end position="195"/>
    </location>
</feature>